<gene>
    <name evidence="3" type="ORF">V5E97_08485</name>
</gene>
<dbReference type="Gene3D" id="1.20.1640.10">
    <property type="entry name" value="Multidrug efflux transporter AcrB transmembrane domain"/>
    <property type="match status" value="2"/>
</dbReference>
<reference evidence="3" key="1">
    <citation type="submission" date="2024-05" db="EMBL/GenBank/DDBJ databases">
        <title>Planctomycetes of the genus Singulisphaera possess chitinolytic capabilities.</title>
        <authorList>
            <person name="Ivanova A."/>
        </authorList>
    </citation>
    <scope>NUCLEOTIDE SEQUENCE</scope>
    <source>
        <strain evidence="3">Ch08T</strain>
    </source>
</reference>
<dbReference type="GO" id="GO:0042910">
    <property type="term" value="F:xenobiotic transmembrane transporter activity"/>
    <property type="evidence" value="ECO:0007669"/>
    <property type="project" value="TreeGrafter"/>
</dbReference>
<dbReference type="Gene3D" id="3.30.2090.10">
    <property type="entry name" value="Multidrug efflux transporter AcrB TolC docking domain, DN and DC subdomains"/>
    <property type="match status" value="2"/>
</dbReference>
<feature type="transmembrane region" description="Helical" evidence="2">
    <location>
        <begin position="896"/>
        <end position="917"/>
    </location>
</feature>
<accession>A0AAU7CM19</accession>
<feature type="transmembrane region" description="Helical" evidence="2">
    <location>
        <begin position="974"/>
        <end position="993"/>
    </location>
</feature>
<feature type="transmembrane region" description="Helical" evidence="2">
    <location>
        <begin position="431"/>
        <end position="450"/>
    </location>
</feature>
<keyword evidence="2" id="KW-1133">Transmembrane helix</keyword>
<dbReference type="Gene3D" id="3.30.70.1320">
    <property type="entry name" value="Multidrug efflux transporter AcrB pore domain like"/>
    <property type="match status" value="1"/>
</dbReference>
<feature type="transmembrane region" description="Helical" evidence="2">
    <location>
        <begin position="1005"/>
        <end position="1028"/>
    </location>
</feature>
<feature type="region of interest" description="Disordered" evidence="1">
    <location>
        <begin position="1035"/>
        <end position="1075"/>
    </location>
</feature>
<feature type="transmembrane region" description="Helical" evidence="2">
    <location>
        <begin position="333"/>
        <end position="352"/>
    </location>
</feature>
<proteinExistence type="predicted"/>
<feature type="transmembrane region" description="Helical" evidence="2">
    <location>
        <begin position="359"/>
        <end position="379"/>
    </location>
</feature>
<evidence type="ECO:0000313" key="3">
    <source>
        <dbReference type="EMBL" id="XBH06058.1"/>
    </source>
</evidence>
<sequence>MNPIVFAMRRPLTVMVAVVAVALGSGLAVMRMPIDIFPNLNLPVVYVCQPYGGMDPAQMEGLLTNYYEYHFLYIGGIHHVESKNIQGMALMKLYFHPGTNMAQAMAETIGYVTRSRAFMPPGTVSPFITRFDAGSVPVGYLVLSSETKSIGEIQDQALFKVRPMFASLPGVSAPPPFGGSQRTVVVRVDPDRLRSYRMSPDEVIKALTSGNAISPSGNIRIGDEMPIVPVNSLVRQVDDLKTIPIRPGVTPTVYLRDVATVQDSSDIPTGYALVNGRRAVYILVTKRADASTISVVNNVKDAIPSMQAVLPDDIKVSFEFDQSPTVTNAMTSLVTEGVLGAILTGLMVLLFLRDWRSVIVVVLNIPFALCGAVVALWLTGQTVNLMTLGGLALAIGILVDEATVEIENIHAKMEQTENIPRAVRQGNLDTAVPRLLAMLCILAVFIPSFFMQGAAQALFVPLSLAVGFAMVSSYLLSSTFVPVLSVWLLKHHRRPEGSAARRSLFDKFRDLYGRGLRPLIRIRWLVVPGYLAAAAFITYGVGRQLGLEIFPRVDAGRFQLRIKAPAGTRIEKTETIAKAALEAVRAEVGDQGVAISVGYVGLIPSSYPINAIYQWTAGPEEALLRVALRHEANVDVEALKRRLRDQLTRQLPKVQFSFEPADIVSDVMSFGSPTPIEVAISGPNYADDRAFAAKVRDELAKVPSLRDLQYAQALDYPTVSVDIDRERAGLSGVTAEEISRSLVTATSSSRFIVPNYWPDAKTGIGYQVQVEIPTAVMDSMKQVETIPIQRSGGPSLLLRDVAKVQRGTMPGEYDRYNMKRSISLTANIVGEDLGRAASRVSEALERAGTPPKGVNVDIRGQVVPMREMLTGLSIGLAMSIVVILLLLTANFQSIRLALVTISTAPAVVAGVVVALWLTGTTINIESFMGAIMAMGVAVANAILLVTFAERRRREDATKATDAAVFGAQGRLRPILMTSCAMTAGMIPMALGWGEGGEQTAPLGRAVIGGLVAATIATLLFLPSVFALVQGWTGRSSASLDPDDPESRYFDEPGVGPVTASANGNAHESQEIELRP</sequence>
<dbReference type="AlphaFoldDB" id="A0AAU7CM19"/>
<feature type="transmembrane region" description="Helical" evidence="2">
    <location>
        <begin position="524"/>
        <end position="542"/>
    </location>
</feature>
<dbReference type="EMBL" id="CP155447">
    <property type="protein sequence ID" value="XBH06058.1"/>
    <property type="molecule type" value="Genomic_DNA"/>
</dbReference>
<dbReference type="InterPro" id="IPR001036">
    <property type="entry name" value="Acrflvin-R"/>
</dbReference>
<keyword evidence="2" id="KW-0812">Transmembrane</keyword>
<dbReference type="PANTHER" id="PTHR32063:SF8">
    <property type="entry name" value="CATION EFFLUX PROTEIN"/>
    <property type="match status" value="1"/>
</dbReference>
<feature type="transmembrane region" description="Helical" evidence="2">
    <location>
        <begin position="929"/>
        <end position="948"/>
    </location>
</feature>
<protein>
    <submittedName>
        <fullName evidence="3">Efflux RND transporter permease subunit</fullName>
    </submittedName>
</protein>
<dbReference type="Gene3D" id="3.30.70.1430">
    <property type="entry name" value="Multidrug efflux transporter AcrB pore domain"/>
    <property type="match status" value="2"/>
</dbReference>
<feature type="transmembrane region" description="Helical" evidence="2">
    <location>
        <begin position="868"/>
        <end position="889"/>
    </location>
</feature>
<evidence type="ECO:0000256" key="1">
    <source>
        <dbReference type="SAM" id="MobiDB-lite"/>
    </source>
</evidence>
<dbReference type="Pfam" id="PF00873">
    <property type="entry name" value="ACR_tran"/>
    <property type="match status" value="1"/>
</dbReference>
<dbReference type="SUPFAM" id="SSF82866">
    <property type="entry name" value="Multidrug efflux transporter AcrB transmembrane domain"/>
    <property type="match status" value="2"/>
</dbReference>
<keyword evidence="2" id="KW-0472">Membrane</keyword>
<feature type="transmembrane region" description="Helical" evidence="2">
    <location>
        <begin position="385"/>
        <end position="404"/>
    </location>
</feature>
<dbReference type="PANTHER" id="PTHR32063">
    <property type="match status" value="1"/>
</dbReference>
<dbReference type="SUPFAM" id="SSF82714">
    <property type="entry name" value="Multidrug efflux transporter AcrB TolC docking domain, DN and DC subdomains"/>
    <property type="match status" value="2"/>
</dbReference>
<evidence type="ECO:0000256" key="2">
    <source>
        <dbReference type="SAM" id="Phobius"/>
    </source>
</evidence>
<dbReference type="RefSeq" id="WP_406698910.1">
    <property type="nucleotide sequence ID" value="NZ_CP155447.1"/>
</dbReference>
<name>A0AAU7CM19_9BACT</name>
<dbReference type="PRINTS" id="PR00702">
    <property type="entry name" value="ACRIFLAVINRP"/>
</dbReference>
<dbReference type="GO" id="GO:0005886">
    <property type="term" value="C:plasma membrane"/>
    <property type="evidence" value="ECO:0007669"/>
    <property type="project" value="TreeGrafter"/>
</dbReference>
<feature type="transmembrane region" description="Helical" evidence="2">
    <location>
        <begin position="462"/>
        <end position="489"/>
    </location>
</feature>
<dbReference type="InterPro" id="IPR027463">
    <property type="entry name" value="AcrB_DN_DC_subdom"/>
</dbReference>
<dbReference type="SUPFAM" id="SSF82693">
    <property type="entry name" value="Multidrug efflux transporter AcrB pore domain, PN1, PN2, PC1 and PC2 subdomains"/>
    <property type="match status" value="2"/>
</dbReference>
<organism evidence="3">
    <name type="scientific">Singulisphaera sp. Ch08</name>
    <dbReference type="NCBI Taxonomy" id="3120278"/>
    <lineage>
        <taxon>Bacteria</taxon>
        <taxon>Pseudomonadati</taxon>
        <taxon>Planctomycetota</taxon>
        <taxon>Planctomycetia</taxon>
        <taxon>Isosphaerales</taxon>
        <taxon>Isosphaeraceae</taxon>
        <taxon>Singulisphaera</taxon>
    </lineage>
</organism>
<dbReference type="Gene3D" id="3.30.70.1440">
    <property type="entry name" value="Multidrug efflux transporter AcrB pore domain"/>
    <property type="match status" value="1"/>
</dbReference>